<dbReference type="Pfam" id="PF22178">
    <property type="entry name" value="Gp5_trimer_C"/>
    <property type="match status" value="1"/>
</dbReference>
<dbReference type="PANTHER" id="PTHR32305">
    <property type="match status" value="1"/>
</dbReference>
<dbReference type="Gene3D" id="2.40.50.230">
    <property type="entry name" value="Gp5 N-terminal domain"/>
    <property type="match status" value="1"/>
</dbReference>
<dbReference type="InterPro" id="IPR050708">
    <property type="entry name" value="T6SS_VgrG/RHS"/>
</dbReference>
<evidence type="ECO:0000256" key="1">
    <source>
        <dbReference type="ARBA" id="ARBA00005558"/>
    </source>
</evidence>
<proteinExistence type="inferred from homology"/>
<sequence length="823" mass="92142">MPRQSDLRYTFEPSGGADFEVIEFKLDEGLSQPFKLDLKLASFDAELDFGTLLDKPALLTIWRGDTPVRYVHGLISSLTQGDTGFRRTRYSAVIEPALARTRLCSNWRIFQQQTVPQILDTVLKAHGLNDVEQRLSYDHQPREYCVQVGETDLEFIARLAAEEGLLYTFEHRTDGHRLIVTDRVSAIGTIEPKDACNVLYQAMAGGDQPEPALRRFHYTEQVRTARQVQRDYTFTHPRYDQEHIATGTQLEHQGRQYERFDYPGRYKRDIAGKPFTQTRLNALRSDARIAEVEGDDARLQPGKSFDLTDHPREDLNIRWRTVSIVHTGLQHSSQQEEAAGSASGTRYHLKATLAPAAFDWKAPLRLKPRIDGPQTATVVGPPGEEIFCDKWGRVKVSFPWDRASQNNEHSSCWIRVAQGWAGTTWGAMAIPRIGQELIIQYFDGDPDQPIATGRAYREANLPPYELPKHKTRMTIKSQTHKGDGFNELRFEDEKGVEEIYIHAEKDQNIHVKHNETTFVGNDRSERVDHNETVSIGDHRTEDVGKNETIQIGANRSVTIGGNKTETIALAKAETIGLAKALSIGAAYQRTVGGGMNTTVGLSQSEQIGINKTEYVGNRYSIEVGDEFEIAVGKSSLLMKADGTITLNGYTFDFSASGPVNISGAEVDLNIKLVEHDSAVHIKRLPLELHYTYADLKPEVGAPYRVEFDDGTITAGSLDEQGSARLENPSGTGVVYFGYDTRDPFPLTVQAKNSLAGFVPGTPEEAERAIERYRQQENEYRKNHYFYDEVAVPGAFSVDYDDMVESYVYANDPVSDEAAPSIPG</sequence>
<dbReference type="Gene3D" id="2.30.110.50">
    <property type="match status" value="1"/>
</dbReference>
<name>A0ABS1ZL41_9PSED</name>
<protein>
    <submittedName>
        <fullName evidence="4">Type VI secretion system tip protein VgrG</fullName>
    </submittedName>
</protein>
<dbReference type="SUPFAM" id="SSF69349">
    <property type="entry name" value="Phage fibre proteins"/>
    <property type="match status" value="1"/>
</dbReference>
<dbReference type="Gene3D" id="4.10.220.110">
    <property type="match status" value="1"/>
</dbReference>
<dbReference type="Gene3D" id="3.55.50.10">
    <property type="entry name" value="Baseplate protein-like domains"/>
    <property type="match status" value="1"/>
</dbReference>
<dbReference type="InterPro" id="IPR017847">
    <property type="entry name" value="T6SS_RhsGE_Vgr_subset"/>
</dbReference>
<dbReference type="NCBIfam" id="TIGR03361">
    <property type="entry name" value="VI_Rhs_Vgr"/>
    <property type="match status" value="1"/>
</dbReference>
<gene>
    <name evidence="4" type="primary">tssI</name>
    <name evidence="4" type="ORF">GYN02_18595</name>
</gene>
<evidence type="ECO:0000313" key="4">
    <source>
        <dbReference type="EMBL" id="MBM1197175.1"/>
    </source>
</evidence>
<dbReference type="SUPFAM" id="SSF69255">
    <property type="entry name" value="gp5 N-terminal domain-like"/>
    <property type="match status" value="1"/>
</dbReference>
<dbReference type="EMBL" id="JAAEBW010000012">
    <property type="protein sequence ID" value="MBM1197175.1"/>
    <property type="molecule type" value="Genomic_DNA"/>
</dbReference>
<evidence type="ECO:0000313" key="5">
    <source>
        <dbReference type="Proteomes" id="UP000809529"/>
    </source>
</evidence>
<evidence type="ECO:0000259" key="3">
    <source>
        <dbReference type="Pfam" id="PF22178"/>
    </source>
</evidence>
<dbReference type="InterPro" id="IPR054030">
    <property type="entry name" value="Gp5_Vgr_C"/>
</dbReference>
<dbReference type="PANTHER" id="PTHR32305:SF11">
    <property type="entry name" value="TYPE VI SECRETION SYSTEM SPIKE PROTEIN VGRG3"/>
    <property type="match status" value="1"/>
</dbReference>
<dbReference type="Pfam" id="PF04717">
    <property type="entry name" value="Phage_base_V"/>
    <property type="match status" value="1"/>
</dbReference>
<dbReference type="RefSeq" id="WP_203303587.1">
    <property type="nucleotide sequence ID" value="NZ_JAAEBW010000012.1"/>
</dbReference>
<organism evidence="4 5">
    <name type="scientific">Pseudomonas weihenstephanensis</name>
    <dbReference type="NCBI Taxonomy" id="1608994"/>
    <lineage>
        <taxon>Bacteria</taxon>
        <taxon>Pseudomonadati</taxon>
        <taxon>Pseudomonadota</taxon>
        <taxon>Gammaproteobacteria</taxon>
        <taxon>Pseudomonadales</taxon>
        <taxon>Pseudomonadaceae</taxon>
        <taxon>Pseudomonas</taxon>
    </lineage>
</organism>
<accession>A0ABS1ZL41</accession>
<feature type="non-terminal residue" evidence="4">
    <location>
        <position position="823"/>
    </location>
</feature>
<dbReference type="InterPro" id="IPR006531">
    <property type="entry name" value="Gp5/Vgr_OB"/>
</dbReference>
<dbReference type="Pfam" id="PF05954">
    <property type="entry name" value="Phage_GPD"/>
    <property type="match status" value="1"/>
</dbReference>
<dbReference type="InterPro" id="IPR006533">
    <property type="entry name" value="T6SS_Vgr_RhsGE"/>
</dbReference>
<comment type="similarity">
    <text evidence="1">Belongs to the VgrG protein family.</text>
</comment>
<feature type="domain" description="Gp5/Type VI secretion system Vgr C-terminal trimerisation" evidence="3">
    <location>
        <begin position="473"/>
        <end position="583"/>
    </location>
</feature>
<dbReference type="InterPro" id="IPR037026">
    <property type="entry name" value="Vgr_OB-fold_dom_sf"/>
</dbReference>
<comment type="caution">
    <text evidence="4">The sequence shown here is derived from an EMBL/GenBank/DDBJ whole genome shotgun (WGS) entry which is preliminary data.</text>
</comment>
<feature type="domain" description="Gp5/Type VI secretion system Vgr protein OB-fold" evidence="2">
    <location>
        <begin position="389"/>
        <end position="456"/>
    </location>
</feature>
<keyword evidence="5" id="KW-1185">Reference proteome</keyword>
<dbReference type="Proteomes" id="UP000809529">
    <property type="component" value="Unassembled WGS sequence"/>
</dbReference>
<dbReference type="NCBIfam" id="TIGR01646">
    <property type="entry name" value="vgr_GE"/>
    <property type="match status" value="1"/>
</dbReference>
<reference evidence="4 5" key="1">
    <citation type="submission" date="2020-01" db="EMBL/GenBank/DDBJ databases">
        <title>Comparative genomics of meat spoilage bacteria.</title>
        <authorList>
            <person name="Hilgarth M."/>
            <person name="Vogel R.F."/>
        </authorList>
    </citation>
    <scope>NUCLEOTIDE SEQUENCE [LARGE SCALE GENOMIC DNA]</scope>
    <source>
        <strain evidence="4 5">TMW2.2077</strain>
    </source>
</reference>
<evidence type="ECO:0000259" key="2">
    <source>
        <dbReference type="Pfam" id="PF04717"/>
    </source>
</evidence>
<dbReference type="SUPFAM" id="SSF69279">
    <property type="entry name" value="Phage tail proteins"/>
    <property type="match status" value="2"/>
</dbReference>